<evidence type="ECO:0000256" key="1">
    <source>
        <dbReference type="SAM" id="MobiDB-lite"/>
    </source>
</evidence>
<feature type="compositionally biased region" description="Pro residues" evidence="1">
    <location>
        <begin position="62"/>
        <end position="71"/>
    </location>
</feature>
<sequence>MTFGVERETCVFLPRGLVPAAAPGTTPCLRCPPRRGPRPLSGAGVRDFLSGRGAEGSRCQPRRPPPPPPLPLGGGVSQPGGGRRAGLGFLSEDAQGSGRRSVCECVSVCRPHGVCLRPRVPPPPLPPLLTV</sequence>
<keyword evidence="3" id="KW-1185">Reference proteome</keyword>
<evidence type="ECO:0000313" key="2">
    <source>
        <dbReference type="EMBL" id="KAJ8783403.1"/>
    </source>
</evidence>
<comment type="caution">
    <text evidence="2">The sequence shown here is derived from an EMBL/GenBank/DDBJ whole genome shotgun (WGS) entry which is preliminary data.</text>
</comment>
<reference evidence="2 3" key="1">
    <citation type="submission" date="2022-11" db="EMBL/GenBank/DDBJ databases">
        <title>Whole genome sequence of Eschrichtius robustus ER-17-0199.</title>
        <authorList>
            <person name="Bruniche-Olsen A."/>
            <person name="Black A.N."/>
            <person name="Fields C.J."/>
            <person name="Walden K."/>
            <person name="Dewoody J.A."/>
        </authorList>
    </citation>
    <scope>NUCLEOTIDE SEQUENCE [LARGE SCALE GENOMIC DNA]</scope>
    <source>
        <strain evidence="2">ER-17-0199</strain>
        <tissue evidence="2">Blubber</tissue>
    </source>
</reference>
<dbReference type="AlphaFoldDB" id="A0AB34GVW8"/>
<dbReference type="Proteomes" id="UP001159641">
    <property type="component" value="Unassembled WGS sequence"/>
</dbReference>
<accession>A0AB34GVW8</accession>
<gene>
    <name evidence="2" type="ORF">J1605_009108</name>
</gene>
<organism evidence="2 3">
    <name type="scientific">Eschrichtius robustus</name>
    <name type="common">California gray whale</name>
    <name type="synonym">Eschrichtius gibbosus</name>
    <dbReference type="NCBI Taxonomy" id="9764"/>
    <lineage>
        <taxon>Eukaryota</taxon>
        <taxon>Metazoa</taxon>
        <taxon>Chordata</taxon>
        <taxon>Craniata</taxon>
        <taxon>Vertebrata</taxon>
        <taxon>Euteleostomi</taxon>
        <taxon>Mammalia</taxon>
        <taxon>Eutheria</taxon>
        <taxon>Laurasiatheria</taxon>
        <taxon>Artiodactyla</taxon>
        <taxon>Whippomorpha</taxon>
        <taxon>Cetacea</taxon>
        <taxon>Mysticeti</taxon>
        <taxon>Eschrichtiidae</taxon>
        <taxon>Eschrichtius</taxon>
    </lineage>
</organism>
<dbReference type="EMBL" id="JAIQCJ010002084">
    <property type="protein sequence ID" value="KAJ8783403.1"/>
    <property type="molecule type" value="Genomic_DNA"/>
</dbReference>
<name>A0AB34GVW8_ESCRO</name>
<protein>
    <submittedName>
        <fullName evidence="2">Uncharacterized protein</fullName>
    </submittedName>
</protein>
<feature type="compositionally biased region" description="Gly residues" evidence="1">
    <location>
        <begin position="72"/>
        <end position="85"/>
    </location>
</feature>
<proteinExistence type="predicted"/>
<feature type="region of interest" description="Disordered" evidence="1">
    <location>
        <begin position="24"/>
        <end position="96"/>
    </location>
</feature>
<evidence type="ECO:0000313" key="3">
    <source>
        <dbReference type="Proteomes" id="UP001159641"/>
    </source>
</evidence>